<evidence type="ECO:0000313" key="3">
    <source>
        <dbReference type="Proteomes" id="UP000478052"/>
    </source>
</evidence>
<sequence>MDMILELINTCISYIILWDVEVNSYEIQSQTKYNSSEFSSSDINSSCHRLFLGGVLFTYLISSSFDLTVTFIVYTLGNYLLTHICNIIHIKVKIIIYWHIESRFNVVDLTLIDKGGNHLYMLTADPCHYGILCTLSMAYKNIRSDIFIQLQVTH</sequence>
<dbReference type="Proteomes" id="UP000478052">
    <property type="component" value="Unassembled WGS sequence"/>
</dbReference>
<proteinExistence type="predicted"/>
<keyword evidence="3" id="KW-1185">Reference proteome</keyword>
<dbReference type="AlphaFoldDB" id="A0A6G0Z9C2"/>
<keyword evidence="1" id="KW-0812">Transmembrane</keyword>
<organism evidence="2 3">
    <name type="scientific">Aphis craccivora</name>
    <name type="common">Cowpea aphid</name>
    <dbReference type="NCBI Taxonomy" id="307492"/>
    <lineage>
        <taxon>Eukaryota</taxon>
        <taxon>Metazoa</taxon>
        <taxon>Ecdysozoa</taxon>
        <taxon>Arthropoda</taxon>
        <taxon>Hexapoda</taxon>
        <taxon>Insecta</taxon>
        <taxon>Pterygota</taxon>
        <taxon>Neoptera</taxon>
        <taxon>Paraneoptera</taxon>
        <taxon>Hemiptera</taxon>
        <taxon>Sternorrhyncha</taxon>
        <taxon>Aphidomorpha</taxon>
        <taxon>Aphidoidea</taxon>
        <taxon>Aphididae</taxon>
        <taxon>Aphidini</taxon>
        <taxon>Aphis</taxon>
        <taxon>Aphis</taxon>
    </lineage>
</organism>
<dbReference type="EMBL" id="VUJU01001039">
    <property type="protein sequence ID" value="KAF0767108.1"/>
    <property type="molecule type" value="Genomic_DNA"/>
</dbReference>
<protein>
    <submittedName>
        <fullName evidence="2">Uncharacterized protein</fullName>
    </submittedName>
</protein>
<feature type="transmembrane region" description="Helical" evidence="1">
    <location>
        <begin position="50"/>
        <end position="74"/>
    </location>
</feature>
<keyword evidence="1" id="KW-0472">Membrane</keyword>
<reference evidence="2 3" key="1">
    <citation type="submission" date="2019-08" db="EMBL/GenBank/DDBJ databases">
        <title>Whole genome of Aphis craccivora.</title>
        <authorList>
            <person name="Voronova N.V."/>
            <person name="Shulinski R.S."/>
            <person name="Bandarenka Y.V."/>
            <person name="Zhorov D.G."/>
            <person name="Warner D."/>
        </authorList>
    </citation>
    <scope>NUCLEOTIDE SEQUENCE [LARGE SCALE GENOMIC DNA]</scope>
    <source>
        <strain evidence="2">180601</strain>
        <tissue evidence="2">Whole Body</tissue>
    </source>
</reference>
<evidence type="ECO:0000256" key="1">
    <source>
        <dbReference type="SAM" id="Phobius"/>
    </source>
</evidence>
<name>A0A6G0Z9C2_APHCR</name>
<gene>
    <name evidence="2" type="ORF">FWK35_00025004</name>
</gene>
<keyword evidence="1" id="KW-1133">Transmembrane helix</keyword>
<accession>A0A6G0Z9C2</accession>
<evidence type="ECO:0000313" key="2">
    <source>
        <dbReference type="EMBL" id="KAF0767108.1"/>
    </source>
</evidence>
<comment type="caution">
    <text evidence="2">The sequence shown here is derived from an EMBL/GenBank/DDBJ whole genome shotgun (WGS) entry which is preliminary data.</text>
</comment>